<dbReference type="RefSeq" id="WP_176066667.1">
    <property type="nucleotide sequence ID" value="NZ_BJTG01000007.1"/>
</dbReference>
<keyword evidence="2" id="KW-0812">Transmembrane</keyword>
<dbReference type="AlphaFoldDB" id="A0A7I9VPD7"/>
<evidence type="ECO:0000313" key="4">
    <source>
        <dbReference type="Proteomes" id="UP000503640"/>
    </source>
</evidence>
<protein>
    <submittedName>
        <fullName evidence="3">Uncharacterized protein</fullName>
    </submittedName>
</protein>
<evidence type="ECO:0000313" key="3">
    <source>
        <dbReference type="EMBL" id="GEJ58273.1"/>
    </source>
</evidence>
<feature type="compositionally biased region" description="Basic and acidic residues" evidence="1">
    <location>
        <begin position="121"/>
        <end position="130"/>
    </location>
</feature>
<dbReference type="Proteomes" id="UP000503640">
    <property type="component" value="Unassembled WGS sequence"/>
</dbReference>
<keyword evidence="2" id="KW-0472">Membrane</keyword>
<gene>
    <name evidence="3" type="ORF">AMYX_30140</name>
</gene>
<feature type="transmembrane region" description="Helical" evidence="2">
    <location>
        <begin position="35"/>
        <end position="55"/>
    </location>
</feature>
<feature type="compositionally biased region" description="Low complexity" evidence="1">
    <location>
        <begin position="148"/>
        <end position="160"/>
    </location>
</feature>
<comment type="caution">
    <text evidence="3">The sequence shown here is derived from an EMBL/GenBank/DDBJ whole genome shotgun (WGS) entry which is preliminary data.</text>
</comment>
<feature type="transmembrane region" description="Helical" evidence="2">
    <location>
        <begin position="67"/>
        <end position="90"/>
    </location>
</feature>
<evidence type="ECO:0000256" key="1">
    <source>
        <dbReference type="SAM" id="MobiDB-lite"/>
    </source>
</evidence>
<organism evidence="3 4">
    <name type="scientific">Anaeromyxobacter diazotrophicus</name>
    <dbReference type="NCBI Taxonomy" id="2590199"/>
    <lineage>
        <taxon>Bacteria</taxon>
        <taxon>Pseudomonadati</taxon>
        <taxon>Myxococcota</taxon>
        <taxon>Myxococcia</taxon>
        <taxon>Myxococcales</taxon>
        <taxon>Cystobacterineae</taxon>
        <taxon>Anaeromyxobacteraceae</taxon>
        <taxon>Anaeromyxobacter</taxon>
    </lineage>
</organism>
<accession>A0A7I9VPD7</accession>
<reference evidence="4" key="1">
    <citation type="journal article" date="2020" name="Appl. Environ. Microbiol.">
        <title>Diazotrophic Anaeromyxobacter Isolates from Soils.</title>
        <authorList>
            <person name="Masuda Y."/>
            <person name="Yamanaka H."/>
            <person name="Xu Z.X."/>
            <person name="Shiratori Y."/>
            <person name="Aono T."/>
            <person name="Amachi S."/>
            <person name="Senoo K."/>
            <person name="Itoh H."/>
        </authorList>
    </citation>
    <scope>NUCLEOTIDE SEQUENCE [LARGE SCALE GENOMIC DNA]</scope>
    <source>
        <strain evidence="4">R267</strain>
    </source>
</reference>
<evidence type="ECO:0000256" key="2">
    <source>
        <dbReference type="SAM" id="Phobius"/>
    </source>
</evidence>
<dbReference type="EMBL" id="BJTG01000007">
    <property type="protein sequence ID" value="GEJ58273.1"/>
    <property type="molecule type" value="Genomic_DNA"/>
</dbReference>
<name>A0A7I9VPD7_9BACT</name>
<proteinExistence type="predicted"/>
<feature type="region of interest" description="Disordered" evidence="1">
    <location>
        <begin position="121"/>
        <end position="160"/>
    </location>
</feature>
<keyword evidence="4" id="KW-1185">Reference proteome</keyword>
<keyword evidence="2" id="KW-1133">Transmembrane helix</keyword>
<sequence>MGAPEAEPAAAARVPGARAALGFALAAAAASWNPFAAPFGLVVGIAASVLAWRALRRAGARRRIPAAALGLGLVAAIASAAVLAVTAGSVGADLPGQPVLKARTTEELDRTLAEAAARTRAERERARAELQRFGGTAREGGGAPPAAPDGGPEALAPDAR</sequence>